<evidence type="ECO:0000313" key="3">
    <source>
        <dbReference type="EMBL" id="MCM0622121.1"/>
    </source>
</evidence>
<reference evidence="3" key="1">
    <citation type="submission" date="2022-05" db="EMBL/GenBank/DDBJ databases">
        <authorList>
            <person name="Tuo L."/>
        </authorList>
    </citation>
    <scope>NUCLEOTIDE SEQUENCE</scope>
    <source>
        <strain evidence="3">BSK12Z-4</strain>
    </source>
</reference>
<feature type="transmembrane region" description="Helical" evidence="1">
    <location>
        <begin position="113"/>
        <end position="132"/>
    </location>
</feature>
<name>A0A9X2DA36_9ACTN</name>
<evidence type="ECO:0000259" key="2">
    <source>
        <dbReference type="Pfam" id="PF06724"/>
    </source>
</evidence>
<feature type="transmembrane region" description="Helical" evidence="1">
    <location>
        <begin position="29"/>
        <end position="51"/>
    </location>
</feature>
<feature type="transmembrane region" description="Helical" evidence="1">
    <location>
        <begin position="160"/>
        <end position="181"/>
    </location>
</feature>
<keyword evidence="1" id="KW-1133">Transmembrane helix</keyword>
<dbReference type="RefSeq" id="WP_250828399.1">
    <property type="nucleotide sequence ID" value="NZ_JAMOIL010000028.1"/>
</dbReference>
<proteinExistence type="predicted"/>
<dbReference type="Pfam" id="PF06724">
    <property type="entry name" value="DUF1206"/>
    <property type="match status" value="3"/>
</dbReference>
<feature type="transmembrane region" description="Helical" evidence="1">
    <location>
        <begin position="71"/>
        <end position="92"/>
    </location>
</feature>
<evidence type="ECO:0000313" key="4">
    <source>
        <dbReference type="Proteomes" id="UP001139485"/>
    </source>
</evidence>
<keyword evidence="1" id="KW-0812">Transmembrane</keyword>
<feature type="domain" description="DUF1206" evidence="2">
    <location>
        <begin position="114"/>
        <end position="185"/>
    </location>
</feature>
<feature type="transmembrane region" description="Helical" evidence="1">
    <location>
        <begin position="254"/>
        <end position="275"/>
    </location>
</feature>
<organism evidence="3 4">
    <name type="scientific">Nocardioides bruguierae</name>
    <dbReference type="NCBI Taxonomy" id="2945102"/>
    <lineage>
        <taxon>Bacteria</taxon>
        <taxon>Bacillati</taxon>
        <taxon>Actinomycetota</taxon>
        <taxon>Actinomycetes</taxon>
        <taxon>Propionibacteriales</taxon>
        <taxon>Nocardioidaceae</taxon>
        <taxon>Nocardioides</taxon>
    </lineage>
</organism>
<evidence type="ECO:0000256" key="1">
    <source>
        <dbReference type="SAM" id="Phobius"/>
    </source>
</evidence>
<feature type="domain" description="DUF1206" evidence="2">
    <location>
        <begin position="27"/>
        <end position="97"/>
    </location>
</feature>
<dbReference type="EMBL" id="JAMOIL010000028">
    <property type="protein sequence ID" value="MCM0622121.1"/>
    <property type="molecule type" value="Genomic_DNA"/>
</dbReference>
<feature type="domain" description="DUF1206" evidence="2">
    <location>
        <begin position="211"/>
        <end position="276"/>
    </location>
</feature>
<dbReference type="AlphaFoldDB" id="A0A9X2DA36"/>
<comment type="caution">
    <text evidence="3">The sequence shown here is derived from an EMBL/GenBank/DDBJ whole genome shotgun (WGS) entry which is preliminary data.</text>
</comment>
<feature type="transmembrane region" description="Helical" evidence="1">
    <location>
        <begin position="213"/>
        <end position="234"/>
    </location>
</feature>
<gene>
    <name evidence="3" type="ORF">M8330_17655</name>
</gene>
<keyword evidence="4" id="KW-1185">Reference proteome</keyword>
<sequence>MTSLADRAPSPSHLKPSDSKLHTAGRIGMAAYGVVYILVGWLALQLAIGSGGDNANASSSGAIHQLAQQPLGAVLVWAVAIGLIALVVWQLSQAIWGHTDEDGAKMWAKRGKSLAKAVTYGFIAASAIQLAVADSTGGGGGGGGGSSTDSWTARLMSAPAGQLLVGAVGLFIIGLGVYYVVKAYTERFRKELDGEGKSGQSGRALLILGKVGYTARGIAFGVVGGLFVYAAATHSAKQSGGLDQALLTIRDAPAGPWLLGAVAVGIACYGVFCLARTKHLTES</sequence>
<dbReference type="InterPro" id="IPR009597">
    <property type="entry name" value="DUF1206"/>
</dbReference>
<accession>A0A9X2DA36</accession>
<dbReference type="Proteomes" id="UP001139485">
    <property type="component" value="Unassembled WGS sequence"/>
</dbReference>
<keyword evidence="1" id="KW-0472">Membrane</keyword>
<protein>
    <submittedName>
        <fullName evidence="3">DUF1206 domain-containing protein</fullName>
    </submittedName>
</protein>